<proteinExistence type="predicted"/>
<accession>A0A0W8FB86</accession>
<protein>
    <submittedName>
        <fullName evidence="1">Uncharacterized protein</fullName>
    </submittedName>
</protein>
<sequence length="38" mass="4114">MGSSLNYVGEVRAEIIASVPLCLCGWVRAHIPQVAFLL</sequence>
<dbReference type="EMBL" id="LNQE01001398">
    <property type="protein sequence ID" value="KUG18141.1"/>
    <property type="molecule type" value="Genomic_DNA"/>
</dbReference>
<evidence type="ECO:0000313" key="1">
    <source>
        <dbReference type="EMBL" id="KUG18141.1"/>
    </source>
</evidence>
<reference evidence="1" key="1">
    <citation type="journal article" date="2015" name="Proc. Natl. Acad. Sci. U.S.A.">
        <title>Networks of energetic and metabolic interactions define dynamics in microbial communities.</title>
        <authorList>
            <person name="Embree M."/>
            <person name="Liu J.K."/>
            <person name="Al-Bassam M.M."/>
            <person name="Zengler K."/>
        </authorList>
    </citation>
    <scope>NUCLEOTIDE SEQUENCE</scope>
</reference>
<comment type="caution">
    <text evidence="1">The sequence shown here is derived from an EMBL/GenBank/DDBJ whole genome shotgun (WGS) entry which is preliminary data.</text>
</comment>
<dbReference type="AlphaFoldDB" id="A0A0W8FB86"/>
<gene>
    <name evidence="1" type="ORF">ASZ90_012153</name>
</gene>
<name>A0A0W8FB86_9ZZZZ</name>
<organism evidence="1">
    <name type="scientific">hydrocarbon metagenome</name>
    <dbReference type="NCBI Taxonomy" id="938273"/>
    <lineage>
        <taxon>unclassified sequences</taxon>
        <taxon>metagenomes</taxon>
        <taxon>ecological metagenomes</taxon>
    </lineage>
</organism>